<dbReference type="SUPFAM" id="SSF57667">
    <property type="entry name" value="beta-beta-alpha zinc fingers"/>
    <property type="match status" value="1"/>
</dbReference>
<name>A0A3S5BDL0_9PLAT</name>
<sequence>MLPLSHLGYTGDAIDKSRMFISLLNTDRVAEHSSVEYAPTLCLGVSWVRNRFLRRPVEGSIPVYRIDATQVLSITSLPQDSSAMGSADQHSDIWMRMVVAPAVRIVYEAFGNSYHKYDVPELPNLDEITKLMAISCPLEPEPVQEFSPNVYSSPLVCDSCGGRVFVDPAQWLLHIKSKRHKRRTDAIRKQTRK</sequence>
<accession>A0A3S5BDL0</accession>
<reference evidence="1" key="1">
    <citation type="submission" date="2018-11" db="EMBL/GenBank/DDBJ databases">
        <authorList>
            <consortium name="Pathogen Informatics"/>
        </authorList>
    </citation>
    <scope>NUCLEOTIDE SEQUENCE</scope>
</reference>
<proteinExistence type="predicted"/>
<evidence type="ECO:0000313" key="2">
    <source>
        <dbReference type="Proteomes" id="UP000784294"/>
    </source>
</evidence>
<dbReference type="OrthoDB" id="775260at2759"/>
<comment type="caution">
    <text evidence="1">The sequence shown here is derived from an EMBL/GenBank/DDBJ whole genome shotgun (WGS) entry which is preliminary data.</text>
</comment>
<evidence type="ECO:0000313" key="1">
    <source>
        <dbReference type="EMBL" id="VEL41488.1"/>
    </source>
</evidence>
<dbReference type="InterPro" id="IPR036236">
    <property type="entry name" value="Znf_C2H2_sf"/>
</dbReference>
<dbReference type="AlphaFoldDB" id="A0A3S5BDL0"/>
<dbReference type="EMBL" id="CAAALY010269586">
    <property type="protein sequence ID" value="VEL41488.1"/>
    <property type="molecule type" value="Genomic_DNA"/>
</dbReference>
<keyword evidence="2" id="KW-1185">Reference proteome</keyword>
<organism evidence="1 2">
    <name type="scientific">Protopolystoma xenopodis</name>
    <dbReference type="NCBI Taxonomy" id="117903"/>
    <lineage>
        <taxon>Eukaryota</taxon>
        <taxon>Metazoa</taxon>
        <taxon>Spiralia</taxon>
        <taxon>Lophotrochozoa</taxon>
        <taxon>Platyhelminthes</taxon>
        <taxon>Monogenea</taxon>
        <taxon>Polyopisthocotylea</taxon>
        <taxon>Polystomatidea</taxon>
        <taxon>Polystomatidae</taxon>
        <taxon>Protopolystoma</taxon>
    </lineage>
</organism>
<gene>
    <name evidence="1" type="ORF">PXEA_LOCUS34928</name>
</gene>
<dbReference type="Proteomes" id="UP000784294">
    <property type="component" value="Unassembled WGS sequence"/>
</dbReference>
<protein>
    <submittedName>
        <fullName evidence="1">Uncharacterized protein</fullName>
    </submittedName>
</protein>